<dbReference type="eggNOG" id="COG0598">
    <property type="taxonomic scope" value="Bacteria"/>
</dbReference>
<dbReference type="InterPro" id="IPR050829">
    <property type="entry name" value="CorA_MIT"/>
</dbReference>
<evidence type="ECO:0000313" key="14">
    <source>
        <dbReference type="EMBL" id="ADJ24188.1"/>
    </source>
</evidence>
<evidence type="ECO:0000256" key="11">
    <source>
        <dbReference type="ARBA" id="ARBA00023136"/>
    </source>
</evidence>
<evidence type="ECO:0000256" key="4">
    <source>
        <dbReference type="ARBA" id="ARBA00022448"/>
    </source>
</evidence>
<evidence type="ECO:0000256" key="2">
    <source>
        <dbReference type="ARBA" id="ARBA00009765"/>
    </source>
</evidence>
<keyword evidence="11 13" id="KW-0472">Membrane</keyword>
<evidence type="ECO:0000313" key="15">
    <source>
        <dbReference type="Proteomes" id="UP000002033"/>
    </source>
</evidence>
<keyword evidence="9 13" id="KW-1133">Transmembrane helix</keyword>
<dbReference type="InterPro" id="IPR045861">
    <property type="entry name" value="CorA_cytoplasmic_dom"/>
</dbReference>
<keyword evidence="10" id="KW-0406">Ion transport</keyword>
<reference evidence="15" key="1">
    <citation type="journal article" date="2011" name="J. Bacteriol.">
        <title>Genome sequences of eight morphologically diverse alphaproteobacteria.</title>
        <authorList>
            <consortium name="US DOE Joint Genome Institute"/>
            <person name="Brown P.J."/>
            <person name="Kysela D.T."/>
            <person name="Buechlein A."/>
            <person name="Hemmerich C."/>
            <person name="Brun Y.V."/>
        </authorList>
    </citation>
    <scope>NUCLEOTIDE SEQUENCE [LARGE SCALE GENOMIC DNA]</scope>
    <source>
        <strain evidence="15">ATCC 51888 / DSM 1869 / NCIB 11706 / TK 0415</strain>
    </source>
</reference>
<dbReference type="PANTHER" id="PTHR47685">
    <property type="entry name" value="MAGNESIUM TRANSPORT PROTEIN CORA"/>
    <property type="match status" value="1"/>
</dbReference>
<dbReference type="Proteomes" id="UP000002033">
    <property type="component" value="Chromosome"/>
</dbReference>
<dbReference type="GO" id="GO:0015087">
    <property type="term" value="F:cobalt ion transmembrane transporter activity"/>
    <property type="evidence" value="ECO:0007669"/>
    <property type="project" value="TreeGrafter"/>
</dbReference>
<accession>D8JRX0</accession>
<evidence type="ECO:0000256" key="5">
    <source>
        <dbReference type="ARBA" id="ARBA00022475"/>
    </source>
</evidence>
<comment type="subcellular location">
    <subcellularLocation>
        <location evidence="1">Cell inner membrane</location>
        <topology evidence="1">Multi-pass membrane protein</topology>
    </subcellularLocation>
</comment>
<evidence type="ECO:0000256" key="3">
    <source>
        <dbReference type="ARBA" id="ARBA00019439"/>
    </source>
</evidence>
<dbReference type="EMBL" id="CP002083">
    <property type="protein sequence ID" value="ADJ24188.1"/>
    <property type="molecule type" value="Genomic_DNA"/>
</dbReference>
<dbReference type="PANTHER" id="PTHR47685:SF1">
    <property type="entry name" value="MAGNESIUM TRANSPORT PROTEIN CORA"/>
    <property type="match status" value="1"/>
</dbReference>
<comment type="similarity">
    <text evidence="2">Belongs to the CorA metal ion transporter (MIT) (TC 1.A.35) family.</text>
</comment>
<dbReference type="AlphaFoldDB" id="D8JRX0"/>
<name>D8JRX0_HYPDA</name>
<keyword evidence="5" id="KW-1003">Cell membrane</keyword>
<dbReference type="CDD" id="cd12837">
    <property type="entry name" value="EcCorA-like_u1"/>
    <property type="match status" value="1"/>
</dbReference>
<protein>
    <recommendedName>
        <fullName evidence="3">Magnesium transport protein CorA</fullName>
    </recommendedName>
</protein>
<dbReference type="RefSeq" id="WP_013216347.1">
    <property type="nucleotide sequence ID" value="NC_014313.1"/>
</dbReference>
<evidence type="ECO:0000256" key="8">
    <source>
        <dbReference type="ARBA" id="ARBA00022842"/>
    </source>
</evidence>
<feature type="transmembrane region" description="Helical" evidence="13">
    <location>
        <begin position="262"/>
        <end position="285"/>
    </location>
</feature>
<keyword evidence="8" id="KW-0460">Magnesium</keyword>
<evidence type="ECO:0000256" key="6">
    <source>
        <dbReference type="ARBA" id="ARBA00022519"/>
    </source>
</evidence>
<sequence length="323" mass="36048">MITVYDAVGGKLVTRPEIGNLSTGGVWIDLLNPAEDEDKIIEQALGIEVPTRSEMREIEASNRFYTESGAYYMTSIIVHNSTQDVPLTAVITFILAGSRLVTVRYAEPRAFPLYVARAAKGDPACVSGPGIMIGLIEMLIEREADLIERVQDQVERMAPIVFGQNGSHNSRDRRLDVLLKTVGKEGDVTARAQESAMSIHRLLLYFANAVRERKDDKRIMGRIEAANHDITSLMESLRFLSSRTSFLLDATLGMISTEQNQIIKLFSVMAVMLMPPTLVASIYGMNFKYMPELAETWGYPLALALMFVSGLVPFVYFRKKGWL</sequence>
<dbReference type="GO" id="GO:0015099">
    <property type="term" value="F:nickel cation transmembrane transporter activity"/>
    <property type="evidence" value="ECO:0007669"/>
    <property type="project" value="TreeGrafter"/>
</dbReference>
<evidence type="ECO:0000256" key="7">
    <source>
        <dbReference type="ARBA" id="ARBA00022692"/>
    </source>
</evidence>
<organism evidence="14 15">
    <name type="scientific">Hyphomicrobium denitrificans (strain ATCC 51888 / DSM 1869 / NCIMB 11706 / TK 0415)</name>
    <dbReference type="NCBI Taxonomy" id="582899"/>
    <lineage>
        <taxon>Bacteria</taxon>
        <taxon>Pseudomonadati</taxon>
        <taxon>Pseudomonadota</taxon>
        <taxon>Alphaproteobacteria</taxon>
        <taxon>Hyphomicrobiales</taxon>
        <taxon>Hyphomicrobiaceae</taxon>
        <taxon>Hyphomicrobium</taxon>
    </lineage>
</organism>
<comment type="catalytic activity">
    <reaction evidence="12">
        <text>Mg(2+)(in) = Mg(2+)(out)</text>
        <dbReference type="Rhea" id="RHEA:29827"/>
        <dbReference type="ChEBI" id="CHEBI:18420"/>
    </reaction>
</comment>
<dbReference type="FunFam" id="1.20.58.340:FF:000001">
    <property type="entry name" value="Magnesium transport protein CorA"/>
    <property type="match status" value="1"/>
</dbReference>
<evidence type="ECO:0000256" key="10">
    <source>
        <dbReference type="ARBA" id="ARBA00023065"/>
    </source>
</evidence>
<keyword evidence="6" id="KW-0997">Cell inner membrane</keyword>
<feature type="transmembrane region" description="Helical" evidence="13">
    <location>
        <begin position="297"/>
        <end position="317"/>
    </location>
</feature>
<dbReference type="GO" id="GO:0005886">
    <property type="term" value="C:plasma membrane"/>
    <property type="evidence" value="ECO:0007669"/>
    <property type="project" value="UniProtKB-SubCell"/>
</dbReference>
<dbReference type="KEGG" id="hdn:Hden_2391"/>
<evidence type="ECO:0000256" key="12">
    <source>
        <dbReference type="ARBA" id="ARBA00034269"/>
    </source>
</evidence>
<evidence type="ECO:0000256" key="13">
    <source>
        <dbReference type="SAM" id="Phobius"/>
    </source>
</evidence>
<dbReference type="GO" id="GO:0015095">
    <property type="term" value="F:magnesium ion transmembrane transporter activity"/>
    <property type="evidence" value="ECO:0007669"/>
    <property type="project" value="TreeGrafter"/>
</dbReference>
<keyword evidence="15" id="KW-1185">Reference proteome</keyword>
<dbReference type="Pfam" id="PF01544">
    <property type="entry name" value="CorA"/>
    <property type="match status" value="1"/>
</dbReference>
<dbReference type="HOGENOM" id="CLU_007127_5_0_5"/>
<dbReference type="InterPro" id="IPR045863">
    <property type="entry name" value="CorA_TM1_TM2"/>
</dbReference>
<evidence type="ECO:0000256" key="9">
    <source>
        <dbReference type="ARBA" id="ARBA00022989"/>
    </source>
</evidence>
<dbReference type="Gene3D" id="1.20.58.340">
    <property type="entry name" value="Magnesium transport protein CorA, transmembrane region"/>
    <property type="match status" value="1"/>
</dbReference>
<keyword evidence="4" id="KW-0813">Transport</keyword>
<dbReference type="SUPFAM" id="SSF144083">
    <property type="entry name" value="Magnesium transport protein CorA, transmembrane region"/>
    <property type="match status" value="1"/>
</dbReference>
<keyword evidence="7 13" id="KW-0812">Transmembrane</keyword>
<dbReference type="InterPro" id="IPR002523">
    <property type="entry name" value="MgTranspt_CorA/ZnTranspt_ZntB"/>
</dbReference>
<gene>
    <name evidence="14" type="ordered locus">Hden_2391</name>
</gene>
<proteinExistence type="inferred from homology"/>
<dbReference type="SUPFAM" id="SSF143865">
    <property type="entry name" value="CorA soluble domain-like"/>
    <property type="match status" value="1"/>
</dbReference>
<evidence type="ECO:0000256" key="1">
    <source>
        <dbReference type="ARBA" id="ARBA00004429"/>
    </source>
</evidence>